<comment type="subcellular location">
    <subcellularLocation>
        <location evidence="1">Cell membrane</location>
        <topology evidence="1">Multi-pass membrane protein</topology>
    </subcellularLocation>
</comment>
<comment type="caution">
    <text evidence="8">The sequence shown here is derived from an EMBL/GenBank/DDBJ whole genome shotgun (WGS) entry which is preliminary data.</text>
</comment>
<evidence type="ECO:0008006" key="10">
    <source>
        <dbReference type="Google" id="ProtNLM"/>
    </source>
</evidence>
<evidence type="ECO:0000256" key="7">
    <source>
        <dbReference type="SAM" id="Phobius"/>
    </source>
</evidence>
<gene>
    <name evidence="8" type="ORF">M3D15_08025</name>
</gene>
<evidence type="ECO:0000256" key="2">
    <source>
        <dbReference type="ARBA" id="ARBA00022475"/>
    </source>
</evidence>
<feature type="region of interest" description="Disordered" evidence="6">
    <location>
        <begin position="443"/>
        <end position="464"/>
    </location>
</feature>
<keyword evidence="3 7" id="KW-0812">Transmembrane</keyword>
<feature type="transmembrane region" description="Helical" evidence="7">
    <location>
        <begin position="183"/>
        <end position="205"/>
    </location>
</feature>
<proteinExistence type="predicted"/>
<dbReference type="PANTHER" id="PTHR30250">
    <property type="entry name" value="PST FAMILY PREDICTED COLANIC ACID TRANSPORTER"/>
    <property type="match status" value="1"/>
</dbReference>
<feature type="transmembrane region" description="Helical" evidence="7">
    <location>
        <begin position="148"/>
        <end position="171"/>
    </location>
</feature>
<dbReference type="RefSeq" id="WP_066081167.1">
    <property type="nucleotide sequence ID" value="NZ_JALXSQ010000033.1"/>
</dbReference>
<organism evidence="8 9">
    <name type="scientific">Pseudoclavibacter albus</name>
    <dbReference type="NCBI Taxonomy" id="272241"/>
    <lineage>
        <taxon>Bacteria</taxon>
        <taxon>Bacillati</taxon>
        <taxon>Actinomycetota</taxon>
        <taxon>Actinomycetes</taxon>
        <taxon>Micrococcales</taxon>
        <taxon>Microbacteriaceae</taxon>
        <taxon>Pseudoclavibacter</taxon>
    </lineage>
</organism>
<feature type="transmembrane region" description="Helical" evidence="7">
    <location>
        <begin position="7"/>
        <end position="27"/>
    </location>
</feature>
<keyword evidence="4 7" id="KW-1133">Transmembrane helix</keyword>
<dbReference type="InterPro" id="IPR050833">
    <property type="entry name" value="Poly_Biosynth_Transport"/>
</dbReference>
<feature type="transmembrane region" description="Helical" evidence="7">
    <location>
        <begin position="292"/>
        <end position="314"/>
    </location>
</feature>
<evidence type="ECO:0000313" key="8">
    <source>
        <dbReference type="EMBL" id="MCT2043277.1"/>
    </source>
</evidence>
<dbReference type="EMBL" id="JALXSQ010000033">
    <property type="protein sequence ID" value="MCT2043277.1"/>
    <property type="molecule type" value="Genomic_DNA"/>
</dbReference>
<sequence>MRWVAIASAVAAITGYVVILIATTTLGAERFELFNVFWGLFFTLNGIVMGLMHETTRGVRAMARPDDETWERERSHGQDDEAVLEAFEAEELEDASVSAEARAADLALARASNASGINPVKTSVTISLVIGALVLATSPLWAPALLPAQYGATATGLLTVAITLTTVQAVFSGVLSGIGRWRAYAILTMIESFGRVIVALIATLLSDPVTGFLVATVTGMISSPIIMLTPVGRRALSAHTDVSLRSFLSRGGQSMLAASAAAVLVVGFPVLIKATRPGTDPVLLSNLLLAVTLTRAPILTPITSFQSAIVVYFVDRFRQGRRVLLIPIAAVLGIAIVGAGLAWLVGPPIIELMGRGFTVGGHVLAALTFVAGVTGCLYLSGAAVLARERHGVYVAGWWTATIVAIVVLLVTPGVLDAVVLALGLGPLLGVLVHLIFGMGPVTRDNETAPEPSTEPEREAAEHAR</sequence>
<evidence type="ECO:0000256" key="5">
    <source>
        <dbReference type="ARBA" id="ARBA00023136"/>
    </source>
</evidence>
<feature type="transmembrane region" description="Helical" evidence="7">
    <location>
        <begin position="252"/>
        <end position="272"/>
    </location>
</feature>
<evidence type="ECO:0000256" key="6">
    <source>
        <dbReference type="SAM" id="MobiDB-lite"/>
    </source>
</evidence>
<dbReference type="PANTHER" id="PTHR30250:SF11">
    <property type="entry name" value="O-ANTIGEN TRANSPORTER-RELATED"/>
    <property type="match status" value="1"/>
</dbReference>
<feature type="transmembrane region" description="Helical" evidence="7">
    <location>
        <begin position="124"/>
        <end position="142"/>
    </location>
</feature>
<feature type="transmembrane region" description="Helical" evidence="7">
    <location>
        <begin position="357"/>
        <end position="379"/>
    </location>
</feature>
<protein>
    <recommendedName>
        <fullName evidence="10">Polysaccharide biosynthesis protein</fullName>
    </recommendedName>
</protein>
<feature type="transmembrane region" description="Helical" evidence="7">
    <location>
        <begin position="417"/>
        <end position="436"/>
    </location>
</feature>
<evidence type="ECO:0000256" key="4">
    <source>
        <dbReference type="ARBA" id="ARBA00022989"/>
    </source>
</evidence>
<accession>A0ABT2HY94</accession>
<evidence type="ECO:0000256" key="3">
    <source>
        <dbReference type="ARBA" id="ARBA00022692"/>
    </source>
</evidence>
<reference evidence="8 9" key="1">
    <citation type="submission" date="2022-04" db="EMBL/GenBank/DDBJ databases">
        <title>Human microbiome associated bacterial genomes.</title>
        <authorList>
            <person name="Sandstrom S."/>
            <person name="Salamzade R."/>
            <person name="Kalan L.R."/>
        </authorList>
    </citation>
    <scope>NUCLEOTIDE SEQUENCE [LARGE SCALE GENOMIC DNA]</scope>
    <source>
        <strain evidence="9">p3-SID1799</strain>
    </source>
</reference>
<keyword evidence="5 7" id="KW-0472">Membrane</keyword>
<keyword evidence="9" id="KW-1185">Reference proteome</keyword>
<feature type="transmembrane region" description="Helical" evidence="7">
    <location>
        <begin position="391"/>
        <end position="411"/>
    </location>
</feature>
<feature type="transmembrane region" description="Helical" evidence="7">
    <location>
        <begin position="211"/>
        <end position="231"/>
    </location>
</feature>
<dbReference type="Proteomes" id="UP001525379">
    <property type="component" value="Unassembled WGS sequence"/>
</dbReference>
<evidence type="ECO:0000256" key="1">
    <source>
        <dbReference type="ARBA" id="ARBA00004651"/>
    </source>
</evidence>
<feature type="compositionally biased region" description="Basic and acidic residues" evidence="6">
    <location>
        <begin position="454"/>
        <end position="464"/>
    </location>
</feature>
<evidence type="ECO:0000313" key="9">
    <source>
        <dbReference type="Proteomes" id="UP001525379"/>
    </source>
</evidence>
<name>A0ABT2HY94_9MICO</name>
<keyword evidence="2" id="KW-1003">Cell membrane</keyword>
<feature type="transmembrane region" description="Helical" evidence="7">
    <location>
        <begin position="33"/>
        <end position="52"/>
    </location>
</feature>
<feature type="transmembrane region" description="Helical" evidence="7">
    <location>
        <begin position="323"/>
        <end position="345"/>
    </location>
</feature>